<name>A0A3P3VTN7_9MICO</name>
<reference evidence="1 2" key="1">
    <citation type="submission" date="2018-11" db="EMBL/GenBank/DDBJ databases">
        <title>YIM 102482-1 draft genome.</title>
        <authorList>
            <person name="Li G."/>
            <person name="Jiang Y."/>
        </authorList>
    </citation>
    <scope>NUCLEOTIDE SEQUENCE [LARGE SCALE GENOMIC DNA]</scope>
    <source>
        <strain evidence="1 2">YIM 102482-1</strain>
    </source>
</reference>
<protein>
    <recommendedName>
        <fullName evidence="3">Replication-relaxation</fullName>
    </recommendedName>
</protein>
<dbReference type="Pfam" id="PF13814">
    <property type="entry name" value="Replic_Relax"/>
    <property type="match status" value="1"/>
</dbReference>
<comment type="caution">
    <text evidence="1">The sequence shown here is derived from an EMBL/GenBank/DDBJ whole genome shotgun (WGS) entry which is preliminary data.</text>
</comment>
<evidence type="ECO:0000313" key="1">
    <source>
        <dbReference type="EMBL" id="RRJ85677.1"/>
    </source>
</evidence>
<accession>A0A3P3VTN7</accession>
<sequence length="277" mass="31481">MADRNPYLIDQLMLLLTERDLRILEDLERFRLLDTQLVQRLQFPEGAGGAHISWSSARRSAARVLARLEGHGFVARVGRRVAVYGQGSSQTVWQLAAAGERLLRARRGEPGRRRYVDPSRLFLDHTLDVARYAASLIERSRRDQFDILELQTEPENWRRFQAARGGAISLKPDLAVVTADQDSETHSFIEIDRDTEHLPAILRKCYLYQQYWQSGTEQATHGLFPAAVWVAPDQTRADRIRRAIIDDQALESRLFTTGTAEATLAVVAPYSSPNRKT</sequence>
<dbReference type="Proteomes" id="UP000274391">
    <property type="component" value="Unassembled WGS sequence"/>
</dbReference>
<dbReference type="AlphaFoldDB" id="A0A3P3VTN7"/>
<proteinExistence type="predicted"/>
<dbReference type="InterPro" id="IPR025855">
    <property type="entry name" value="Replic_Relax"/>
</dbReference>
<dbReference type="OrthoDB" id="4146863at2"/>
<dbReference type="EMBL" id="RQVS01000021">
    <property type="protein sequence ID" value="RRJ85677.1"/>
    <property type="molecule type" value="Genomic_DNA"/>
</dbReference>
<keyword evidence="2" id="KW-1185">Reference proteome</keyword>
<gene>
    <name evidence="1" type="ORF">EG850_12200</name>
</gene>
<evidence type="ECO:0000313" key="2">
    <source>
        <dbReference type="Proteomes" id="UP000274391"/>
    </source>
</evidence>
<evidence type="ECO:0008006" key="3">
    <source>
        <dbReference type="Google" id="ProtNLM"/>
    </source>
</evidence>
<organism evidence="1 2">
    <name type="scientific">Gulosibacter macacae</name>
    <dbReference type="NCBI Taxonomy" id="2488791"/>
    <lineage>
        <taxon>Bacteria</taxon>
        <taxon>Bacillati</taxon>
        <taxon>Actinomycetota</taxon>
        <taxon>Actinomycetes</taxon>
        <taxon>Micrococcales</taxon>
        <taxon>Microbacteriaceae</taxon>
        <taxon>Gulosibacter</taxon>
    </lineage>
</organism>
<dbReference type="RefSeq" id="WP_124973873.1">
    <property type="nucleotide sequence ID" value="NZ_RQVS01000021.1"/>
</dbReference>